<comment type="subunit">
    <text evidence="2">Homodimer. Interacts with LigD.</text>
</comment>
<accession>A0A2S0N942</accession>
<sequence length="294" mass="32124">MASPRANWKGSLTIADLNCPVALYTAASTAERIAFHTINAKTGNRVRREFVDPSTGKPVAREQQIKGYALDDSHMVLLEPEDIAKAVPESDKRLTVEAFIACDDIDTVFFDRPYYLAPAGEVAREAFLVIRDAMREEKVAALARTVLFKRVRTLMIRAHGEGLIAHTLNYDYEVRSAATAFEDVADIKIKKDMLDLARHIVETKAGTFDPAAFDDRYEAAVAEMVRAKLSGKPLARRKDPKPAKVVDLMEALRASAGMKTDDPAAPKKAAGSAAKRPRKAAGGSSRKARGKKAA</sequence>
<evidence type="ECO:0000256" key="2">
    <source>
        <dbReference type="HAMAP-Rule" id="MF_01875"/>
    </source>
</evidence>
<dbReference type="EMBL" id="CP027668">
    <property type="protein sequence ID" value="AVO44461.1"/>
    <property type="molecule type" value="Genomic_DNA"/>
</dbReference>
<evidence type="ECO:0000313" key="5">
    <source>
        <dbReference type="EMBL" id="AVO44461.1"/>
    </source>
</evidence>
<name>A0A2S0N942_9HYPH</name>
<dbReference type="RefSeq" id="WP_106747791.1">
    <property type="nucleotide sequence ID" value="NZ_CP027668.1"/>
</dbReference>
<evidence type="ECO:0000256" key="3">
    <source>
        <dbReference type="SAM" id="MobiDB-lite"/>
    </source>
</evidence>
<dbReference type="SUPFAM" id="SSF100939">
    <property type="entry name" value="SPOC domain-like"/>
    <property type="match status" value="1"/>
</dbReference>
<keyword evidence="1 2" id="KW-0238">DNA-binding</keyword>
<gene>
    <name evidence="2" type="primary">ku</name>
    <name evidence="5" type="ORF">C6569_04945</name>
</gene>
<evidence type="ECO:0000313" key="6">
    <source>
        <dbReference type="Proteomes" id="UP000237889"/>
    </source>
</evidence>
<dbReference type="SMART" id="SM00559">
    <property type="entry name" value="Ku78"/>
    <property type="match status" value="1"/>
</dbReference>
<proteinExistence type="inferred from homology"/>
<feature type="region of interest" description="Disordered" evidence="3">
    <location>
        <begin position="256"/>
        <end position="294"/>
    </location>
</feature>
<dbReference type="GO" id="GO:0003690">
    <property type="term" value="F:double-stranded DNA binding"/>
    <property type="evidence" value="ECO:0007669"/>
    <property type="project" value="UniProtKB-UniRule"/>
</dbReference>
<dbReference type="Gene3D" id="2.40.290.10">
    <property type="match status" value="1"/>
</dbReference>
<feature type="domain" description="Ku" evidence="4">
    <location>
        <begin position="56"/>
        <end position="185"/>
    </location>
</feature>
<comment type="similarity">
    <text evidence="2">Belongs to the prokaryotic Ku family.</text>
</comment>
<reference evidence="5 6" key="1">
    <citation type="submission" date="2018-03" db="EMBL/GenBank/DDBJ databases">
        <title>Genome sequencing of Phreatobacter sp.</title>
        <authorList>
            <person name="Kim S.-J."/>
            <person name="Heo J."/>
            <person name="Kwon S.-W."/>
        </authorList>
    </citation>
    <scope>NUCLEOTIDE SEQUENCE [LARGE SCALE GENOMIC DNA]</scope>
    <source>
        <strain evidence="5 6">S-12</strain>
    </source>
</reference>
<dbReference type="PANTHER" id="PTHR41251">
    <property type="entry name" value="NON-HOMOLOGOUS END JOINING PROTEIN KU"/>
    <property type="match status" value="1"/>
</dbReference>
<dbReference type="InterPro" id="IPR009187">
    <property type="entry name" value="Prok_Ku"/>
</dbReference>
<keyword evidence="6" id="KW-1185">Reference proteome</keyword>
<keyword evidence="2" id="KW-0234">DNA repair</keyword>
<dbReference type="InterPro" id="IPR016194">
    <property type="entry name" value="SPOC-like_C_dom_sf"/>
</dbReference>
<evidence type="ECO:0000256" key="1">
    <source>
        <dbReference type="ARBA" id="ARBA00023125"/>
    </source>
</evidence>
<feature type="compositionally biased region" description="Low complexity" evidence="3">
    <location>
        <begin position="266"/>
        <end position="284"/>
    </location>
</feature>
<dbReference type="GO" id="GO:0006303">
    <property type="term" value="P:double-strand break repair via nonhomologous end joining"/>
    <property type="evidence" value="ECO:0007669"/>
    <property type="project" value="UniProtKB-UniRule"/>
</dbReference>
<evidence type="ECO:0000259" key="4">
    <source>
        <dbReference type="SMART" id="SM00559"/>
    </source>
</evidence>
<dbReference type="PANTHER" id="PTHR41251:SF1">
    <property type="entry name" value="NON-HOMOLOGOUS END JOINING PROTEIN KU"/>
    <property type="match status" value="1"/>
</dbReference>
<dbReference type="KEGG" id="phr:C6569_04945"/>
<dbReference type="GO" id="GO:0006310">
    <property type="term" value="P:DNA recombination"/>
    <property type="evidence" value="ECO:0007669"/>
    <property type="project" value="UniProtKB-KW"/>
</dbReference>
<organism evidence="5 6">
    <name type="scientific">Phreatobacter cathodiphilus</name>
    <dbReference type="NCBI Taxonomy" id="1868589"/>
    <lineage>
        <taxon>Bacteria</taxon>
        <taxon>Pseudomonadati</taxon>
        <taxon>Pseudomonadota</taxon>
        <taxon>Alphaproteobacteria</taxon>
        <taxon>Hyphomicrobiales</taxon>
        <taxon>Phreatobacteraceae</taxon>
        <taxon>Phreatobacter</taxon>
    </lineage>
</organism>
<dbReference type="OrthoDB" id="9780854at2"/>
<keyword evidence="2" id="KW-0227">DNA damage</keyword>
<dbReference type="AlphaFoldDB" id="A0A2S0N942"/>
<dbReference type="NCBIfam" id="TIGR02772">
    <property type="entry name" value="Ku_bact"/>
    <property type="match status" value="1"/>
</dbReference>
<dbReference type="InterPro" id="IPR006164">
    <property type="entry name" value="DNA_bd_Ku70/Ku80"/>
</dbReference>
<dbReference type="HAMAP" id="MF_01875">
    <property type="entry name" value="Prokaryotic_Ku"/>
    <property type="match status" value="1"/>
</dbReference>
<dbReference type="Proteomes" id="UP000237889">
    <property type="component" value="Chromosome"/>
</dbReference>
<dbReference type="Pfam" id="PF02735">
    <property type="entry name" value="Ku"/>
    <property type="match status" value="1"/>
</dbReference>
<keyword evidence="2" id="KW-0233">DNA recombination</keyword>
<dbReference type="PIRSF" id="PIRSF006493">
    <property type="entry name" value="Prok_Ku"/>
    <property type="match status" value="1"/>
</dbReference>
<dbReference type="CDD" id="cd00789">
    <property type="entry name" value="KU_like"/>
    <property type="match status" value="1"/>
</dbReference>
<protein>
    <recommendedName>
        <fullName evidence="2">Non-homologous end joining protein Ku</fullName>
    </recommendedName>
</protein>
<comment type="function">
    <text evidence="2">With LigD forms a non-homologous end joining (NHEJ) DNA repair enzyme, which repairs dsDNA breaks with reduced fidelity. Binds linear dsDNA with 5'- and 3'- overhangs but not closed circular dsDNA nor ssDNA. Recruits and stimulates the ligase activity of LigD.</text>
</comment>